<dbReference type="EMBL" id="CAJVPM010046188">
    <property type="protein sequence ID" value="CAG8718080.1"/>
    <property type="molecule type" value="Genomic_DNA"/>
</dbReference>
<evidence type="ECO:0000313" key="2">
    <source>
        <dbReference type="Proteomes" id="UP000789860"/>
    </source>
</evidence>
<proteinExistence type="predicted"/>
<dbReference type="Proteomes" id="UP000789860">
    <property type="component" value="Unassembled WGS sequence"/>
</dbReference>
<name>A0ACA9PNC1_9GLOM</name>
<keyword evidence="2" id="KW-1185">Reference proteome</keyword>
<comment type="caution">
    <text evidence="1">The sequence shown here is derived from an EMBL/GenBank/DDBJ whole genome shotgun (WGS) entry which is preliminary data.</text>
</comment>
<feature type="non-terminal residue" evidence="1">
    <location>
        <position position="1"/>
    </location>
</feature>
<reference evidence="1" key="1">
    <citation type="submission" date="2021-06" db="EMBL/GenBank/DDBJ databases">
        <authorList>
            <person name="Kallberg Y."/>
            <person name="Tangrot J."/>
            <person name="Rosling A."/>
        </authorList>
    </citation>
    <scope>NUCLEOTIDE SEQUENCE</scope>
    <source>
        <strain evidence="1">AU212A</strain>
    </source>
</reference>
<accession>A0ACA9PNC1</accession>
<evidence type="ECO:0000313" key="1">
    <source>
        <dbReference type="EMBL" id="CAG8718080.1"/>
    </source>
</evidence>
<gene>
    <name evidence="1" type="ORF">SCALOS_LOCUS11147</name>
</gene>
<feature type="non-terminal residue" evidence="1">
    <location>
        <position position="146"/>
    </location>
</feature>
<organism evidence="1 2">
    <name type="scientific">Scutellospora calospora</name>
    <dbReference type="NCBI Taxonomy" id="85575"/>
    <lineage>
        <taxon>Eukaryota</taxon>
        <taxon>Fungi</taxon>
        <taxon>Fungi incertae sedis</taxon>
        <taxon>Mucoromycota</taxon>
        <taxon>Glomeromycotina</taxon>
        <taxon>Glomeromycetes</taxon>
        <taxon>Diversisporales</taxon>
        <taxon>Gigasporaceae</taxon>
        <taxon>Scutellospora</taxon>
    </lineage>
</organism>
<sequence length="146" mass="16601">SIEAQDEQLLKLLTIVAHDVENITIKIQDIYREQIITRLPESMNEQPAIEESLSTSLSSMQSDLPNLSQKISTILIKRCTETLRQHIRSVITQFRGSNTKPPTESSYFVPHIIKPLVTFCKVNKQLLSDKRRIECNSIVADAVAIR</sequence>
<protein>
    <submittedName>
        <fullName evidence="1">8137_t:CDS:1</fullName>
    </submittedName>
</protein>